<dbReference type="InterPro" id="IPR019468">
    <property type="entry name" value="AdenyloSucc_lyase_C"/>
</dbReference>
<gene>
    <name evidence="14" type="primary">ADE13</name>
    <name evidence="14" type="ORF">LTR36_006750</name>
</gene>
<dbReference type="Pfam" id="PF00206">
    <property type="entry name" value="Lyase_1"/>
    <property type="match status" value="1"/>
</dbReference>
<evidence type="ECO:0000313" key="15">
    <source>
        <dbReference type="Proteomes" id="UP001324427"/>
    </source>
</evidence>
<dbReference type="GO" id="GO:0044208">
    <property type="term" value="P:'de novo' AMP biosynthetic process"/>
    <property type="evidence" value="ECO:0007669"/>
    <property type="project" value="TreeGrafter"/>
</dbReference>
<evidence type="ECO:0000256" key="11">
    <source>
        <dbReference type="ARBA" id="ARBA00047513"/>
    </source>
</evidence>
<keyword evidence="9 12" id="KW-0456">Lyase</keyword>
<dbReference type="InterPro" id="IPR000362">
    <property type="entry name" value="Fumarate_lyase_fam"/>
</dbReference>
<evidence type="ECO:0000256" key="3">
    <source>
        <dbReference type="ARBA" id="ARBA00004734"/>
    </source>
</evidence>
<evidence type="ECO:0000256" key="4">
    <source>
        <dbReference type="ARBA" id="ARBA00008273"/>
    </source>
</evidence>
<dbReference type="Pfam" id="PF10397">
    <property type="entry name" value="ADSL_C"/>
    <property type="match status" value="1"/>
</dbReference>
<feature type="domain" description="Adenylosuccinate lyase C-terminal" evidence="13">
    <location>
        <begin position="356"/>
        <end position="440"/>
    </location>
</feature>
<organism evidence="14 15">
    <name type="scientific">Oleoguttula mirabilis</name>
    <dbReference type="NCBI Taxonomy" id="1507867"/>
    <lineage>
        <taxon>Eukaryota</taxon>
        <taxon>Fungi</taxon>
        <taxon>Dikarya</taxon>
        <taxon>Ascomycota</taxon>
        <taxon>Pezizomycotina</taxon>
        <taxon>Dothideomycetes</taxon>
        <taxon>Dothideomycetidae</taxon>
        <taxon>Mycosphaerellales</taxon>
        <taxon>Teratosphaeriaceae</taxon>
        <taxon>Oleoguttula</taxon>
    </lineage>
</organism>
<dbReference type="InterPro" id="IPR004769">
    <property type="entry name" value="Pur_lyase"/>
</dbReference>
<comment type="catalytic activity">
    <reaction evidence="11 12">
        <text>N(6)-(1,2-dicarboxyethyl)-AMP = fumarate + AMP</text>
        <dbReference type="Rhea" id="RHEA:16853"/>
        <dbReference type="ChEBI" id="CHEBI:29806"/>
        <dbReference type="ChEBI" id="CHEBI:57567"/>
        <dbReference type="ChEBI" id="CHEBI:456215"/>
        <dbReference type="EC" id="4.3.2.2"/>
    </reaction>
</comment>
<dbReference type="GO" id="GO:0005829">
    <property type="term" value="C:cytosol"/>
    <property type="evidence" value="ECO:0007669"/>
    <property type="project" value="TreeGrafter"/>
</dbReference>
<name>A0AAV9JBU9_9PEZI</name>
<evidence type="ECO:0000256" key="5">
    <source>
        <dbReference type="ARBA" id="ARBA00011668"/>
    </source>
</evidence>
<dbReference type="Gene3D" id="1.10.275.60">
    <property type="match status" value="1"/>
</dbReference>
<evidence type="ECO:0000256" key="10">
    <source>
        <dbReference type="ARBA" id="ARBA00030717"/>
    </source>
</evidence>
<dbReference type="PROSITE" id="PS00163">
    <property type="entry name" value="FUMARATE_LYASES"/>
    <property type="match status" value="1"/>
</dbReference>
<evidence type="ECO:0000256" key="8">
    <source>
        <dbReference type="ARBA" id="ARBA00022755"/>
    </source>
</evidence>
<dbReference type="GO" id="GO:0070626">
    <property type="term" value="F:(S)-2-(5-amino-1-(5-phospho-D-ribosyl)imidazole-4-carboxamido) succinate lyase (fumarate-forming) activity"/>
    <property type="evidence" value="ECO:0007669"/>
    <property type="project" value="TreeGrafter"/>
</dbReference>
<dbReference type="FunFam" id="1.10.275.60:FF:000001">
    <property type="entry name" value="Adenylosuccinate lyase"/>
    <property type="match status" value="1"/>
</dbReference>
<dbReference type="InterPro" id="IPR020557">
    <property type="entry name" value="Fumarate_lyase_CS"/>
</dbReference>
<dbReference type="Gene3D" id="1.10.40.30">
    <property type="entry name" value="Fumarase/aspartase (C-terminal domain)"/>
    <property type="match status" value="1"/>
</dbReference>
<evidence type="ECO:0000256" key="1">
    <source>
        <dbReference type="ARBA" id="ARBA00000598"/>
    </source>
</evidence>
<evidence type="ECO:0000256" key="2">
    <source>
        <dbReference type="ARBA" id="ARBA00004706"/>
    </source>
</evidence>
<evidence type="ECO:0000256" key="6">
    <source>
        <dbReference type="ARBA" id="ARBA00012339"/>
    </source>
</evidence>
<evidence type="ECO:0000256" key="12">
    <source>
        <dbReference type="RuleBase" id="RU361172"/>
    </source>
</evidence>
<dbReference type="SUPFAM" id="SSF48557">
    <property type="entry name" value="L-aspartase-like"/>
    <property type="match status" value="1"/>
</dbReference>
<dbReference type="EC" id="4.3.2.2" evidence="6 12"/>
<keyword evidence="15" id="KW-1185">Reference proteome</keyword>
<reference evidence="14 15" key="1">
    <citation type="submission" date="2021-11" db="EMBL/GenBank/DDBJ databases">
        <title>Black yeast isolated from Biological Soil Crust.</title>
        <authorList>
            <person name="Kurbessoian T."/>
        </authorList>
    </citation>
    <scope>NUCLEOTIDE SEQUENCE [LARGE SCALE GENOMIC DNA]</scope>
    <source>
        <strain evidence="14 15">CCFEE 5522</strain>
    </source>
</reference>
<dbReference type="PANTHER" id="PTHR43172:SF1">
    <property type="entry name" value="ADENYLOSUCCINATE LYASE"/>
    <property type="match status" value="1"/>
</dbReference>
<evidence type="ECO:0000256" key="7">
    <source>
        <dbReference type="ARBA" id="ARBA00017058"/>
    </source>
</evidence>
<protein>
    <recommendedName>
        <fullName evidence="7 12">Adenylosuccinate lyase</fullName>
        <shortName evidence="12">ASL</shortName>
        <ecNumber evidence="6 12">4.3.2.2</ecNumber>
    </recommendedName>
    <alternativeName>
        <fullName evidence="10 12">Adenylosuccinase</fullName>
    </alternativeName>
</protein>
<dbReference type="Gene3D" id="1.20.200.10">
    <property type="entry name" value="Fumarase/aspartase (Central domain)"/>
    <property type="match status" value="1"/>
</dbReference>
<comment type="catalytic activity">
    <reaction evidence="1 12">
        <text>(2S)-2-[5-amino-1-(5-phospho-beta-D-ribosyl)imidazole-4-carboxamido]succinate = 5-amino-1-(5-phospho-beta-D-ribosyl)imidazole-4-carboxamide + fumarate</text>
        <dbReference type="Rhea" id="RHEA:23920"/>
        <dbReference type="ChEBI" id="CHEBI:29806"/>
        <dbReference type="ChEBI" id="CHEBI:58443"/>
        <dbReference type="ChEBI" id="CHEBI:58475"/>
        <dbReference type="EC" id="4.3.2.2"/>
    </reaction>
</comment>
<comment type="pathway">
    <text evidence="3 12">Purine metabolism; AMP biosynthesis via de novo pathway; AMP from IMP: step 2/2.</text>
</comment>
<sequence>MKYIFSPRNRFSTWRELWVFLAESEKELGLHISTEAIQQMREAMRIQDHEFETAAIEEKRRRHDVMAHVHTYGVAAPAAAGIIHWGATSCYVTDNADLIFLRDALDLILPKLAAVIQRLSIFAREYRDLPCLGYTHGQAAQLVTVGKRATIWIEDLLDDLHNLEHARERLLGKFRGVKGTTGTQASFLAIFKGDHTKVKKLDELVTEKSGFLAASRSTTQTYSRKIDVDVIHALSSFGCTAERVGGDIRHLAMFKELEEPFEADQIGSSAMAYKRNPMRSERLCSLGRHLSNISGAAEQTYKSQWLERSLDDSAVRRLTLPESFLCADACLILLNNISSGLVVNKAVIKQRIDLELPFMATENFIMAMVDKGYSRQDTHEEIRVLSHQAGAVVKQEGKPNDLIERIRNTSFFEPVMGNLEALMDPSTFIGRSPEIVDEVIEFDVRPALAKYEEQIGKIADAVGELKV</sequence>
<dbReference type="NCBIfam" id="TIGR00928">
    <property type="entry name" value="purB"/>
    <property type="match status" value="1"/>
</dbReference>
<proteinExistence type="inferred from homology"/>
<comment type="pathway">
    <text evidence="2 12">Purine metabolism; IMP biosynthesis via de novo pathway; 5-amino-1-(5-phospho-D-ribosyl)imidazole-4-carboxamide from 5-amino-1-(5-phospho-D-ribosyl)imidazole-4-carboxylate: step 2/2.</text>
</comment>
<dbReference type="CDD" id="cd03302">
    <property type="entry name" value="Adenylsuccinate_lyase_2"/>
    <property type="match status" value="1"/>
</dbReference>
<comment type="similarity">
    <text evidence="4 12">Belongs to the lyase 1 family. Adenylosuccinate lyase subfamily.</text>
</comment>
<dbReference type="PRINTS" id="PR00149">
    <property type="entry name" value="FUMRATELYASE"/>
</dbReference>
<evidence type="ECO:0000313" key="14">
    <source>
        <dbReference type="EMBL" id="KAK4542498.1"/>
    </source>
</evidence>
<dbReference type="InterPro" id="IPR022761">
    <property type="entry name" value="Fumarate_lyase_N"/>
</dbReference>
<dbReference type="Proteomes" id="UP001324427">
    <property type="component" value="Unassembled WGS sequence"/>
</dbReference>
<dbReference type="GO" id="GO:0004018">
    <property type="term" value="F:N6-(1,2-dicarboxyethyl)AMP AMP-lyase (fumarate-forming) activity"/>
    <property type="evidence" value="ECO:0007669"/>
    <property type="project" value="InterPro"/>
</dbReference>
<comment type="subunit">
    <text evidence="5">Homotetramer. Residues from neighboring subunits contribute catalytic and substrate-binding residues to each active site.</text>
</comment>
<comment type="caution">
    <text evidence="14">The sequence shown here is derived from an EMBL/GenBank/DDBJ whole genome shotgun (WGS) entry which is preliminary data.</text>
</comment>
<dbReference type="InterPro" id="IPR008948">
    <property type="entry name" value="L-Aspartase-like"/>
</dbReference>
<keyword evidence="8 12" id="KW-0658">Purine biosynthesis</keyword>
<evidence type="ECO:0000256" key="9">
    <source>
        <dbReference type="ARBA" id="ARBA00023239"/>
    </source>
</evidence>
<accession>A0AAV9JBU9</accession>
<evidence type="ECO:0000259" key="13">
    <source>
        <dbReference type="SMART" id="SM00998"/>
    </source>
</evidence>
<dbReference type="EMBL" id="JAVFHQ010000041">
    <property type="protein sequence ID" value="KAK4542498.1"/>
    <property type="molecule type" value="Genomic_DNA"/>
</dbReference>
<dbReference type="SMART" id="SM00998">
    <property type="entry name" value="ADSL_C"/>
    <property type="match status" value="1"/>
</dbReference>
<dbReference type="AlphaFoldDB" id="A0AAV9JBU9"/>
<dbReference type="PANTHER" id="PTHR43172">
    <property type="entry name" value="ADENYLOSUCCINATE LYASE"/>
    <property type="match status" value="1"/>
</dbReference>
<dbReference type="FunFam" id="1.10.40.30:FF:000005">
    <property type="entry name" value="Adenylosuccinate lyase"/>
    <property type="match status" value="1"/>
</dbReference>